<protein>
    <recommendedName>
        <fullName evidence="8 10">Cystathionine beta-synthase</fullName>
        <ecNumber evidence="4 10">4.2.1.22</ecNumber>
    </recommendedName>
</protein>
<comment type="similarity">
    <text evidence="3">Belongs to the cysteine synthase/cystathionine beta-synthase family.</text>
</comment>
<comment type="cofactor">
    <cofactor evidence="1">
        <name>pyridoxal 5'-phosphate</name>
        <dbReference type="ChEBI" id="CHEBI:597326"/>
    </cofactor>
</comment>
<evidence type="ECO:0000313" key="13">
    <source>
        <dbReference type="EMBL" id="SFC95627.1"/>
    </source>
</evidence>
<dbReference type="FunFam" id="3.40.50.1100:FF:000003">
    <property type="entry name" value="Cystathionine beta-synthase"/>
    <property type="match status" value="1"/>
</dbReference>
<dbReference type="FunFam" id="3.40.50.1100:FF:000118">
    <property type="entry name" value="Related to CYS4-cystathionine beta-synthase"/>
    <property type="match status" value="1"/>
</dbReference>
<dbReference type="Pfam" id="PF00291">
    <property type="entry name" value="PALP"/>
    <property type="match status" value="1"/>
</dbReference>
<evidence type="ECO:0000256" key="11">
    <source>
        <dbReference type="PROSITE-ProRule" id="PRU00703"/>
    </source>
</evidence>
<keyword evidence="6 11" id="KW-0129">CBS domain</keyword>
<evidence type="ECO:0000256" key="1">
    <source>
        <dbReference type="ARBA" id="ARBA00001933"/>
    </source>
</evidence>
<dbReference type="GO" id="GO:0005737">
    <property type="term" value="C:cytoplasm"/>
    <property type="evidence" value="ECO:0007669"/>
    <property type="project" value="InterPro"/>
</dbReference>
<gene>
    <name evidence="13" type="ORF">SAMN05421780_11431</name>
</gene>
<proteinExistence type="inferred from homology"/>
<feature type="domain" description="CBS" evidence="12">
    <location>
        <begin position="342"/>
        <end position="399"/>
    </location>
</feature>
<dbReference type="STRING" id="927664.SAMN05421780_11431"/>
<dbReference type="NCBIfam" id="TIGR01137">
    <property type="entry name" value="cysta_beta"/>
    <property type="match status" value="1"/>
</dbReference>
<organism evidence="13 14">
    <name type="scientific">Flexibacter flexilis DSM 6793</name>
    <dbReference type="NCBI Taxonomy" id="927664"/>
    <lineage>
        <taxon>Bacteria</taxon>
        <taxon>Pseudomonadati</taxon>
        <taxon>Bacteroidota</taxon>
        <taxon>Cytophagia</taxon>
        <taxon>Cytophagales</taxon>
        <taxon>Flexibacteraceae</taxon>
        <taxon>Flexibacter</taxon>
    </lineage>
</organism>
<dbReference type="PANTHER" id="PTHR10314">
    <property type="entry name" value="CYSTATHIONINE BETA-SYNTHASE"/>
    <property type="match status" value="1"/>
</dbReference>
<dbReference type="InterPro" id="IPR005857">
    <property type="entry name" value="Cysta_beta_synth"/>
</dbReference>
<evidence type="ECO:0000256" key="10">
    <source>
        <dbReference type="NCBIfam" id="TIGR01137"/>
    </source>
</evidence>
<dbReference type="PROSITE" id="PS51371">
    <property type="entry name" value="CBS"/>
    <property type="match status" value="1"/>
</dbReference>
<keyword evidence="14" id="KW-1185">Reference proteome</keyword>
<evidence type="ECO:0000256" key="5">
    <source>
        <dbReference type="ARBA" id="ARBA00022898"/>
    </source>
</evidence>
<dbReference type="CDD" id="cd01561">
    <property type="entry name" value="CBS_like"/>
    <property type="match status" value="1"/>
</dbReference>
<dbReference type="InterPro" id="IPR001926">
    <property type="entry name" value="TrpB-like_PALP"/>
</dbReference>
<evidence type="ECO:0000256" key="9">
    <source>
        <dbReference type="ARBA" id="ARBA00047490"/>
    </source>
</evidence>
<comment type="pathway">
    <text evidence="2">Amino-acid biosynthesis; L-cysteine biosynthesis; L-cysteine from L-homocysteine and L-serine: step 1/2.</text>
</comment>
<dbReference type="SUPFAM" id="SSF54631">
    <property type="entry name" value="CBS-domain pair"/>
    <property type="match status" value="1"/>
</dbReference>
<dbReference type="InterPro" id="IPR050214">
    <property type="entry name" value="Cys_Synth/Cystath_Beta-Synth"/>
</dbReference>
<sequence>MYYNSIIETIGNTPLVKLNKVTDGIKGTVLAKVEYFNPGNSVKDRMAIKMIEDAEKAGILSKGGTIIEGTSGNTGMGLALAATAKGYKCIFTMADKQSKEKMDILRAVGAEVVVCPTNVTPDDPRSYYSVARKLNAEIPNSFYPNQYDNLSNTAAHYETTGPEIWEQTEGKITHYACGVGTGGTMCGTAKFLKEQNPNVKTVGIDTYGSVFKKYKETGVFDENEIYPYLTEGIGEDILPKNVDFSLIDEFVKVTDKDAALMARRLSKEEGLFVGWSCGSAVHGALEYARKNLKEGDVMVIILPDHGTRYLGKIYNDSWMKDHGFVETRQYATARDIVAARNGSASLVTVDKNATVASVIQKLTQEGISQIPVTDGENFVGSLSDSKVLSRLIENPSLKTSSVSELMDKPFTFVGLDNTIDVLSSLITRENPALLVRDENNQVQIITQADLLATIAK</sequence>
<dbReference type="InterPro" id="IPR000644">
    <property type="entry name" value="CBS_dom"/>
</dbReference>
<dbReference type="Pfam" id="PF00571">
    <property type="entry name" value="CBS"/>
    <property type="match status" value="2"/>
</dbReference>
<dbReference type="AlphaFoldDB" id="A0A1I1NDJ5"/>
<dbReference type="Gene3D" id="3.40.50.1100">
    <property type="match status" value="2"/>
</dbReference>
<evidence type="ECO:0000256" key="3">
    <source>
        <dbReference type="ARBA" id="ARBA00007103"/>
    </source>
</evidence>
<dbReference type="EMBL" id="FOLE01000014">
    <property type="protein sequence ID" value="SFC95627.1"/>
    <property type="molecule type" value="Genomic_DNA"/>
</dbReference>
<dbReference type="OrthoDB" id="9808024at2"/>
<evidence type="ECO:0000256" key="8">
    <source>
        <dbReference type="ARBA" id="ARBA00026192"/>
    </source>
</evidence>
<evidence type="ECO:0000256" key="6">
    <source>
        <dbReference type="ARBA" id="ARBA00023122"/>
    </source>
</evidence>
<dbReference type="GO" id="GO:0006535">
    <property type="term" value="P:cysteine biosynthetic process from serine"/>
    <property type="evidence" value="ECO:0007669"/>
    <property type="project" value="InterPro"/>
</dbReference>
<dbReference type="PROSITE" id="PS00901">
    <property type="entry name" value="CYS_SYNTHASE"/>
    <property type="match status" value="1"/>
</dbReference>
<dbReference type="EC" id="4.2.1.22" evidence="4 10"/>
<dbReference type="InterPro" id="IPR036052">
    <property type="entry name" value="TrpB-like_PALP_sf"/>
</dbReference>
<evidence type="ECO:0000256" key="2">
    <source>
        <dbReference type="ARBA" id="ARBA00005003"/>
    </source>
</evidence>
<evidence type="ECO:0000256" key="4">
    <source>
        <dbReference type="ARBA" id="ARBA00012041"/>
    </source>
</evidence>
<dbReference type="InterPro" id="IPR001216">
    <property type="entry name" value="P-phosphate_BS"/>
</dbReference>
<dbReference type="SUPFAM" id="SSF53686">
    <property type="entry name" value="Tryptophan synthase beta subunit-like PLP-dependent enzymes"/>
    <property type="match status" value="1"/>
</dbReference>
<dbReference type="GO" id="GO:0004122">
    <property type="term" value="F:cystathionine beta-synthase activity"/>
    <property type="evidence" value="ECO:0007669"/>
    <property type="project" value="UniProtKB-UniRule"/>
</dbReference>
<dbReference type="GO" id="GO:0019343">
    <property type="term" value="P:cysteine biosynthetic process via cystathionine"/>
    <property type="evidence" value="ECO:0007669"/>
    <property type="project" value="InterPro"/>
</dbReference>
<dbReference type="SMART" id="SM00116">
    <property type="entry name" value="CBS"/>
    <property type="match status" value="2"/>
</dbReference>
<dbReference type="Proteomes" id="UP000199514">
    <property type="component" value="Unassembled WGS sequence"/>
</dbReference>
<dbReference type="Gene3D" id="3.10.580.10">
    <property type="entry name" value="CBS-domain"/>
    <property type="match status" value="1"/>
</dbReference>
<dbReference type="InterPro" id="IPR046342">
    <property type="entry name" value="CBS_dom_sf"/>
</dbReference>
<evidence type="ECO:0000256" key="7">
    <source>
        <dbReference type="ARBA" id="ARBA00023239"/>
    </source>
</evidence>
<evidence type="ECO:0000313" key="14">
    <source>
        <dbReference type="Proteomes" id="UP000199514"/>
    </source>
</evidence>
<dbReference type="UniPathway" id="UPA00136">
    <property type="reaction ID" value="UER00201"/>
</dbReference>
<comment type="catalytic activity">
    <reaction evidence="9">
        <text>L-homocysteine + L-serine = L,L-cystathionine + H2O</text>
        <dbReference type="Rhea" id="RHEA:10112"/>
        <dbReference type="ChEBI" id="CHEBI:15377"/>
        <dbReference type="ChEBI" id="CHEBI:33384"/>
        <dbReference type="ChEBI" id="CHEBI:58161"/>
        <dbReference type="ChEBI" id="CHEBI:58199"/>
        <dbReference type="EC" id="4.2.1.22"/>
    </reaction>
</comment>
<reference evidence="13 14" key="1">
    <citation type="submission" date="2016-10" db="EMBL/GenBank/DDBJ databases">
        <authorList>
            <person name="de Groot N.N."/>
        </authorList>
    </citation>
    <scope>NUCLEOTIDE SEQUENCE [LARGE SCALE GENOMIC DNA]</scope>
    <source>
        <strain evidence="13 14">DSM 6793</strain>
    </source>
</reference>
<dbReference type="GO" id="GO:0016765">
    <property type="term" value="F:transferase activity, transferring alkyl or aryl (other than methyl) groups"/>
    <property type="evidence" value="ECO:0007669"/>
    <property type="project" value="UniProtKB-ARBA"/>
</dbReference>
<keyword evidence="5" id="KW-0663">Pyridoxal phosphate</keyword>
<evidence type="ECO:0000259" key="12">
    <source>
        <dbReference type="PROSITE" id="PS51371"/>
    </source>
</evidence>
<dbReference type="RefSeq" id="WP_091516467.1">
    <property type="nucleotide sequence ID" value="NZ_FOLE01000014.1"/>
</dbReference>
<name>A0A1I1NDJ5_9BACT</name>
<keyword evidence="7" id="KW-0456">Lyase</keyword>
<accession>A0A1I1NDJ5</accession>